<dbReference type="InParanoid" id="K0IHU7"/>
<feature type="transmembrane region" description="Helical" evidence="1">
    <location>
        <begin position="12"/>
        <end position="34"/>
    </location>
</feature>
<dbReference type="SUPFAM" id="SSF49464">
    <property type="entry name" value="Carboxypeptidase regulatory domain-like"/>
    <property type="match status" value="1"/>
</dbReference>
<evidence type="ECO:0000313" key="3">
    <source>
        <dbReference type="Proteomes" id="UP000008037"/>
    </source>
</evidence>
<keyword evidence="3" id="KW-1185">Reference proteome</keyword>
<gene>
    <name evidence="2" type="ordered locus">Ngar_c15850</name>
</gene>
<protein>
    <recommendedName>
        <fullName evidence="4">Carboxypeptidase regulatory-like domain-containing protein</fullName>
    </recommendedName>
</protein>
<dbReference type="GeneID" id="13797844"/>
<dbReference type="HOGENOM" id="CLU_2010159_0_0_2"/>
<dbReference type="STRING" id="1237085.Ngar_c15850"/>
<dbReference type="EMBL" id="CP002408">
    <property type="protein sequence ID" value="AFU58518.1"/>
    <property type="molecule type" value="Genomic_DNA"/>
</dbReference>
<evidence type="ECO:0000313" key="2">
    <source>
        <dbReference type="EMBL" id="AFU58518.1"/>
    </source>
</evidence>
<dbReference type="InterPro" id="IPR008969">
    <property type="entry name" value="CarboxyPept-like_regulatory"/>
</dbReference>
<proteinExistence type="predicted"/>
<organism evidence="2 3">
    <name type="scientific">Nitrososphaera gargensis (strain Ga9.2)</name>
    <dbReference type="NCBI Taxonomy" id="1237085"/>
    <lineage>
        <taxon>Archaea</taxon>
        <taxon>Nitrososphaerota</taxon>
        <taxon>Nitrososphaeria</taxon>
        <taxon>Nitrososphaerales</taxon>
        <taxon>Nitrososphaeraceae</taxon>
        <taxon>Nitrososphaera</taxon>
    </lineage>
</organism>
<dbReference type="Proteomes" id="UP000008037">
    <property type="component" value="Chromosome"/>
</dbReference>
<keyword evidence="1" id="KW-0812">Transmembrane</keyword>
<reference evidence="2 3" key="1">
    <citation type="journal article" date="2012" name="Environ. Microbiol.">
        <title>The genome of the ammonia-oxidizing Candidatus Nitrososphaera gargensis: insights into metabolic versatility and environmental adaptations.</title>
        <authorList>
            <person name="Spang A."/>
            <person name="Poehlein A."/>
            <person name="Offre P."/>
            <person name="Zumbragel S."/>
            <person name="Haider S."/>
            <person name="Rychlik N."/>
            <person name="Nowka B."/>
            <person name="Schmeisser C."/>
            <person name="Lebedeva E.V."/>
            <person name="Rattei T."/>
            <person name="Bohm C."/>
            <person name="Schmid M."/>
            <person name="Galushko A."/>
            <person name="Hatzenpichler R."/>
            <person name="Weinmaier T."/>
            <person name="Daniel R."/>
            <person name="Schleper C."/>
            <person name="Spieck E."/>
            <person name="Streit W."/>
            <person name="Wagner M."/>
        </authorList>
    </citation>
    <scope>NUCLEOTIDE SEQUENCE [LARGE SCALE GENOMIC DNA]</scope>
    <source>
        <strain evidence="3">Ga9.2</strain>
    </source>
</reference>
<keyword evidence="1" id="KW-1133">Transmembrane helix</keyword>
<keyword evidence="1" id="KW-0472">Membrane</keyword>
<evidence type="ECO:0008006" key="4">
    <source>
        <dbReference type="Google" id="ProtNLM"/>
    </source>
</evidence>
<dbReference type="AlphaFoldDB" id="K0IHU7"/>
<dbReference type="RefSeq" id="WP_015019055.1">
    <property type="nucleotide sequence ID" value="NC_018719.1"/>
</dbReference>
<accession>K0IHU7</accession>
<dbReference type="BioCyc" id="CNIT1237085:G1324-1583-MONOMER"/>
<dbReference type="KEGG" id="nga:Ngar_c15850"/>
<name>K0IHU7_NITGG</name>
<evidence type="ECO:0000256" key="1">
    <source>
        <dbReference type="SAM" id="Phobius"/>
    </source>
</evidence>
<sequence length="123" mass="12688">MPTRKESTRIVAYTAAGIIGEIALAGFIISGGVLPDANVSQTIPPGLEPGFLHGYVDGPGGLPAIGATVLAVQQGTDFAASAFVFVNGQYFIDVPPGTYIVYVAYPDGTDKIATVEEEDQALS</sequence>